<dbReference type="Proteomes" id="UP000320455">
    <property type="component" value="Unassembled WGS sequence"/>
</dbReference>
<accession>A0ABD7SE56</accession>
<organism evidence="1 2">
    <name type="scientific">Xanthomonas vasicola</name>
    <dbReference type="NCBI Taxonomy" id="56459"/>
    <lineage>
        <taxon>Bacteria</taxon>
        <taxon>Pseudomonadati</taxon>
        <taxon>Pseudomonadota</taxon>
        <taxon>Gammaproteobacteria</taxon>
        <taxon>Lysobacterales</taxon>
        <taxon>Lysobacteraceae</taxon>
        <taxon>Xanthomonas</taxon>
    </lineage>
</organism>
<protein>
    <submittedName>
        <fullName evidence="1">Uncharacterized protein</fullName>
    </submittedName>
</protein>
<dbReference type="EMBL" id="VOCK01000003">
    <property type="protein sequence ID" value="TWQ56505.1"/>
    <property type="molecule type" value="Genomic_DNA"/>
</dbReference>
<evidence type="ECO:0000313" key="1">
    <source>
        <dbReference type="EMBL" id="TWQ56505.1"/>
    </source>
</evidence>
<reference evidence="2" key="1">
    <citation type="journal article" date="2020" name="Phytopathology">
        <title>Genomic acquisitions in emerging populations of Xanthomonas vasicola pv. vasculorum infecting corn in the U.S. and Argentina.</title>
        <authorList>
            <person name="Perez-Quintero A.L."/>
        </authorList>
    </citation>
    <scope>NUCLEOTIDE SEQUENCE [LARGE SCALE GENOMIC DNA]</scope>
    <source>
        <strain evidence="2">Xvh-L</strain>
    </source>
</reference>
<comment type="caution">
    <text evidence="1">The sequence shown here is derived from an EMBL/GenBank/DDBJ whole genome shotgun (WGS) entry which is preliminary data.</text>
</comment>
<name>A0ABD7SE56_XANVA</name>
<evidence type="ECO:0000313" key="2">
    <source>
        <dbReference type="Proteomes" id="UP000320455"/>
    </source>
</evidence>
<sequence length="64" mass="6784">MLRLAITRVGPVVPRGTCAATLAAGASHFKVHHTPEVPESIRQSMRQALPGAQRGLREGVKSAL</sequence>
<proteinExistence type="predicted"/>
<dbReference type="AlphaFoldDB" id="A0ABD7SE56"/>
<keyword evidence="2" id="KW-1185">Reference proteome</keyword>
<gene>
    <name evidence="1" type="ORF">FQK01_03035</name>
</gene>